<name>A0A1F7RZ86_9BACT</name>
<dbReference type="GO" id="GO:0016787">
    <property type="term" value="F:hydrolase activity"/>
    <property type="evidence" value="ECO:0007669"/>
    <property type="project" value="UniProtKB-KW"/>
</dbReference>
<reference evidence="5 6" key="1">
    <citation type="journal article" date="2016" name="Nat. Commun.">
        <title>Thousands of microbial genomes shed light on interconnected biogeochemical processes in an aquifer system.</title>
        <authorList>
            <person name="Anantharaman K."/>
            <person name="Brown C.T."/>
            <person name="Hug L.A."/>
            <person name="Sharon I."/>
            <person name="Castelle C.J."/>
            <person name="Probst A.J."/>
            <person name="Thomas B.C."/>
            <person name="Singh A."/>
            <person name="Wilkins M.J."/>
            <person name="Karaoz U."/>
            <person name="Brodie E.L."/>
            <person name="Williams K.H."/>
            <person name="Hubbard S.S."/>
            <person name="Banfield J.F."/>
        </authorList>
    </citation>
    <scope>NUCLEOTIDE SEQUENCE [LARGE SCALE GENOMIC DNA]</scope>
</reference>
<dbReference type="EMBL" id="MGDD01000115">
    <property type="protein sequence ID" value="OGL46740.1"/>
    <property type="molecule type" value="Genomic_DNA"/>
</dbReference>
<feature type="domain" description="HD Cas3-type" evidence="4">
    <location>
        <begin position="19"/>
        <end position="169"/>
    </location>
</feature>
<dbReference type="NCBIfam" id="TIGR01596">
    <property type="entry name" value="cas3_HD"/>
    <property type="match status" value="1"/>
</dbReference>
<dbReference type="AlphaFoldDB" id="A0A1F7RZ86"/>
<evidence type="ECO:0000313" key="5">
    <source>
        <dbReference type="EMBL" id="OGL46740.1"/>
    </source>
</evidence>
<evidence type="ECO:0000256" key="3">
    <source>
        <dbReference type="ARBA" id="ARBA00023118"/>
    </source>
</evidence>
<proteinExistence type="predicted"/>
<dbReference type="CDD" id="cd09641">
    <property type="entry name" value="Cas3''_I"/>
    <property type="match status" value="1"/>
</dbReference>
<gene>
    <name evidence="5" type="ORF">A2161_18315</name>
</gene>
<dbReference type="Pfam" id="PF18019">
    <property type="entry name" value="Cas3_HD"/>
    <property type="match status" value="1"/>
</dbReference>
<dbReference type="GO" id="GO:0051607">
    <property type="term" value="P:defense response to virus"/>
    <property type="evidence" value="ECO:0007669"/>
    <property type="project" value="UniProtKB-KW"/>
</dbReference>
<protein>
    <submittedName>
        <fullName evidence="5">CRISPR-associated endonuclease Cas3</fullName>
    </submittedName>
</protein>
<keyword evidence="5" id="KW-0255">Endonuclease</keyword>
<dbReference type="InterPro" id="IPR006483">
    <property type="entry name" value="CRISPR-assoc_Cas3_HD"/>
</dbReference>
<accession>A0A1F7RZ86</accession>
<dbReference type="InterPro" id="IPR038257">
    <property type="entry name" value="CRISPR-assoc_Cas3_HD_sf"/>
</dbReference>
<organism evidence="5 6">
    <name type="scientific">Candidatus Schekmanbacteria bacterium RBG_13_48_7</name>
    <dbReference type="NCBI Taxonomy" id="1817878"/>
    <lineage>
        <taxon>Bacteria</taxon>
        <taxon>Candidatus Schekmaniibacteriota</taxon>
    </lineage>
</organism>
<keyword evidence="2" id="KW-0378">Hydrolase</keyword>
<comment type="caution">
    <text evidence="5">The sequence shown here is derived from an EMBL/GenBank/DDBJ whole genome shotgun (WGS) entry which is preliminary data.</text>
</comment>
<dbReference type="Proteomes" id="UP000179266">
    <property type="component" value="Unassembled WGS sequence"/>
</dbReference>
<keyword evidence="1" id="KW-0479">Metal-binding</keyword>
<sequence length="169" mass="19015">MSKSIFIDEVIFRFWGKASVDKYHPALCHMIDVGIMANELLEVQTPRIKKRLYSLFGDSTGSGLSFITALHDIGKISPGFQIKRQDLAQPLKAHNFDFPRFAETNHGKIASYCLPSILQEEMNCPEDLASIISLILAAHHGVFAYCDTVIDGTPRWNESRKAITSRMFP</sequence>
<dbReference type="GO" id="GO:0046872">
    <property type="term" value="F:metal ion binding"/>
    <property type="evidence" value="ECO:0007669"/>
    <property type="project" value="UniProtKB-KW"/>
</dbReference>
<keyword evidence="5" id="KW-0540">Nuclease</keyword>
<evidence type="ECO:0000313" key="6">
    <source>
        <dbReference type="Proteomes" id="UP000179266"/>
    </source>
</evidence>
<evidence type="ECO:0000256" key="1">
    <source>
        <dbReference type="ARBA" id="ARBA00022723"/>
    </source>
</evidence>
<dbReference type="PROSITE" id="PS51643">
    <property type="entry name" value="HD_CAS3"/>
    <property type="match status" value="1"/>
</dbReference>
<keyword evidence="3" id="KW-0051">Antiviral defense</keyword>
<dbReference type="GO" id="GO:0004519">
    <property type="term" value="F:endonuclease activity"/>
    <property type="evidence" value="ECO:0007669"/>
    <property type="project" value="UniProtKB-KW"/>
</dbReference>
<evidence type="ECO:0000259" key="4">
    <source>
        <dbReference type="PROSITE" id="PS51643"/>
    </source>
</evidence>
<dbReference type="Gene3D" id="1.10.3210.30">
    <property type="match status" value="1"/>
</dbReference>
<evidence type="ECO:0000256" key="2">
    <source>
        <dbReference type="ARBA" id="ARBA00022801"/>
    </source>
</evidence>